<keyword evidence="3" id="KW-0547">Nucleotide-binding</keyword>
<evidence type="ECO:0000256" key="2">
    <source>
        <dbReference type="ARBA" id="ARBA00022679"/>
    </source>
</evidence>
<dbReference type="InterPro" id="IPR043129">
    <property type="entry name" value="ATPase_NBD"/>
</dbReference>
<evidence type="ECO:0000256" key="5">
    <source>
        <dbReference type="ARBA" id="ARBA00022840"/>
    </source>
</evidence>
<accession>A0A6P1D4Q4</accession>
<evidence type="ECO:0000313" key="8">
    <source>
        <dbReference type="EMBL" id="NEW45586.1"/>
    </source>
</evidence>
<dbReference type="Gene3D" id="3.30.420.40">
    <property type="match status" value="1"/>
</dbReference>
<feature type="domain" description="Carbohydrate kinase FGGY C-terminal" evidence="7">
    <location>
        <begin position="2"/>
        <end position="46"/>
    </location>
</feature>
<dbReference type="EMBL" id="JAAGUZ010000034">
    <property type="protein sequence ID" value="NEW45586.1"/>
    <property type="molecule type" value="Genomic_DNA"/>
</dbReference>
<feature type="region of interest" description="Disordered" evidence="6">
    <location>
        <begin position="94"/>
        <end position="125"/>
    </location>
</feature>
<keyword evidence="4" id="KW-0418">Kinase</keyword>
<organism evidence="8 9">
    <name type="scientific">Nocardia cyriacigeorgica</name>
    <dbReference type="NCBI Taxonomy" id="135487"/>
    <lineage>
        <taxon>Bacteria</taxon>
        <taxon>Bacillati</taxon>
        <taxon>Actinomycetota</taxon>
        <taxon>Actinomycetes</taxon>
        <taxon>Mycobacteriales</taxon>
        <taxon>Nocardiaceae</taxon>
        <taxon>Nocardia</taxon>
    </lineage>
</organism>
<comment type="similarity">
    <text evidence="1">Belongs to the FGGY kinase family.</text>
</comment>
<keyword evidence="2" id="KW-0808">Transferase</keyword>
<dbReference type="SUPFAM" id="SSF53067">
    <property type="entry name" value="Actin-like ATPase domain"/>
    <property type="match status" value="1"/>
</dbReference>
<dbReference type="GO" id="GO:0005524">
    <property type="term" value="F:ATP binding"/>
    <property type="evidence" value="ECO:0007669"/>
    <property type="project" value="UniProtKB-KW"/>
</dbReference>
<evidence type="ECO:0000256" key="4">
    <source>
        <dbReference type="ARBA" id="ARBA00022777"/>
    </source>
</evidence>
<sequence length="125" mass="13539">VLRVDGGVTANNLCMQIQADILGVPVSRPVVTETTALGAAYAAGLAVGLWPDMEGLRRNRHTAARWLPALTAADRDREYRHWSRAAALSYHWTTETGSAPGDERLRPPYTVRTTASSDAPASDRP</sequence>
<dbReference type="RefSeq" id="WP_256668240.1">
    <property type="nucleotide sequence ID" value="NZ_JAAGUZ010000034.1"/>
</dbReference>
<dbReference type="PANTHER" id="PTHR10196:SF69">
    <property type="entry name" value="GLYCEROL KINASE"/>
    <property type="match status" value="1"/>
</dbReference>
<proteinExistence type="inferred from homology"/>
<dbReference type="AlphaFoldDB" id="A0A6P1D4Q4"/>
<protein>
    <recommendedName>
        <fullName evidence="7">Carbohydrate kinase FGGY C-terminal domain-containing protein</fullName>
    </recommendedName>
</protein>
<evidence type="ECO:0000259" key="7">
    <source>
        <dbReference type="Pfam" id="PF02782"/>
    </source>
</evidence>
<dbReference type="GO" id="GO:0019563">
    <property type="term" value="P:glycerol catabolic process"/>
    <property type="evidence" value="ECO:0007669"/>
    <property type="project" value="TreeGrafter"/>
</dbReference>
<comment type="caution">
    <text evidence="8">The sequence shown here is derived from an EMBL/GenBank/DDBJ whole genome shotgun (WGS) entry which is preliminary data.</text>
</comment>
<gene>
    <name evidence="8" type="ORF">GV789_14150</name>
</gene>
<evidence type="ECO:0000256" key="1">
    <source>
        <dbReference type="ARBA" id="ARBA00009156"/>
    </source>
</evidence>
<dbReference type="Pfam" id="PF02782">
    <property type="entry name" value="FGGY_C"/>
    <property type="match status" value="1"/>
</dbReference>
<evidence type="ECO:0000256" key="3">
    <source>
        <dbReference type="ARBA" id="ARBA00022741"/>
    </source>
</evidence>
<reference evidence="8 9" key="1">
    <citation type="submission" date="2020-01" db="EMBL/GenBank/DDBJ databases">
        <title>Genetics and antimicrobial susceptibilities of Nocardia species isolated from the soil; a comparison with species isolated from humans.</title>
        <authorList>
            <person name="Carrasco G."/>
            <person name="Monzon S."/>
            <person name="Sansegundo M."/>
            <person name="Garcia E."/>
            <person name="Garrido N."/>
            <person name="Medina M.J."/>
            <person name="Villalon P."/>
            <person name="Ramirez-Arocha A.C."/>
            <person name="Jimenez P."/>
            <person name="Cuesta I."/>
            <person name="Valdezate S."/>
        </authorList>
    </citation>
    <scope>NUCLEOTIDE SEQUENCE [LARGE SCALE GENOMIC DNA]</scope>
    <source>
        <strain evidence="8 9">CNM20110639</strain>
    </source>
</reference>
<keyword evidence="5" id="KW-0067">ATP-binding</keyword>
<dbReference type="PANTHER" id="PTHR10196">
    <property type="entry name" value="SUGAR KINASE"/>
    <property type="match status" value="1"/>
</dbReference>
<dbReference type="Proteomes" id="UP000468928">
    <property type="component" value="Unassembled WGS sequence"/>
</dbReference>
<name>A0A6P1D4Q4_9NOCA</name>
<evidence type="ECO:0000313" key="9">
    <source>
        <dbReference type="Proteomes" id="UP000468928"/>
    </source>
</evidence>
<dbReference type="InterPro" id="IPR018485">
    <property type="entry name" value="FGGY_C"/>
</dbReference>
<feature type="non-terminal residue" evidence="8">
    <location>
        <position position="1"/>
    </location>
</feature>
<evidence type="ECO:0000256" key="6">
    <source>
        <dbReference type="SAM" id="MobiDB-lite"/>
    </source>
</evidence>
<dbReference type="GO" id="GO:0005829">
    <property type="term" value="C:cytosol"/>
    <property type="evidence" value="ECO:0007669"/>
    <property type="project" value="TreeGrafter"/>
</dbReference>
<dbReference type="GO" id="GO:0004370">
    <property type="term" value="F:glycerol kinase activity"/>
    <property type="evidence" value="ECO:0007669"/>
    <property type="project" value="TreeGrafter"/>
</dbReference>